<protein>
    <recommendedName>
        <fullName evidence="1">DUF5642 domain-containing protein</fullName>
    </recommendedName>
</protein>
<evidence type="ECO:0000259" key="1">
    <source>
        <dbReference type="Pfam" id="PF18702"/>
    </source>
</evidence>
<accession>A0AAI8TKW4</accession>
<evidence type="ECO:0000313" key="2">
    <source>
        <dbReference type="EMBL" id="BDY26598.1"/>
    </source>
</evidence>
<gene>
    <name evidence="2" type="ORF">hbim_00512</name>
</gene>
<name>A0AAI8TKW4_MYCME</name>
<dbReference type="Pfam" id="PF18702">
    <property type="entry name" value="DUF5642"/>
    <property type="match status" value="1"/>
</dbReference>
<dbReference type="Proteomes" id="UP001241092">
    <property type="component" value="Chromosome"/>
</dbReference>
<reference evidence="2" key="1">
    <citation type="submission" date="2023-03" db="EMBL/GenBank/DDBJ databases">
        <title>Draft genome sequence of a Mycolicibacterium mageritense strain H4_3_1 isolated from a hybrid biological-inorganic system reactor.</title>
        <authorList>
            <person name="Feng X."/>
            <person name="Kazama D."/>
            <person name="Sato K."/>
            <person name="Kobayashi H."/>
        </authorList>
    </citation>
    <scope>NUCLEOTIDE SEQUENCE</scope>
    <source>
        <strain evidence="2">H4_3_1</strain>
    </source>
</reference>
<feature type="domain" description="DUF5642" evidence="1">
    <location>
        <begin position="2"/>
        <end position="173"/>
    </location>
</feature>
<evidence type="ECO:0000313" key="3">
    <source>
        <dbReference type="Proteomes" id="UP001241092"/>
    </source>
</evidence>
<organism evidence="2 3">
    <name type="scientific">Mycolicibacterium mageritense</name>
    <name type="common">Mycobacterium mageritense</name>
    <dbReference type="NCBI Taxonomy" id="53462"/>
    <lineage>
        <taxon>Bacteria</taxon>
        <taxon>Bacillati</taxon>
        <taxon>Actinomycetota</taxon>
        <taxon>Actinomycetes</taxon>
        <taxon>Mycobacteriales</taxon>
        <taxon>Mycobacteriaceae</taxon>
        <taxon>Mycolicibacterium</taxon>
    </lineage>
</organism>
<dbReference type="InterPro" id="IPR041313">
    <property type="entry name" value="DUF5642"/>
</dbReference>
<dbReference type="AlphaFoldDB" id="A0AAI8TKW4"/>
<proteinExistence type="predicted"/>
<sequence>MRHDLPAGYESGVLDQRATPISLWGLRSEWVAEPEQCAELAAPGVDPATSRGWSASGPGGIVYAAVARVTAPPDSALAGQCGQWSINGGRTSGEVTALDAPAIDAAITTGMAAELTTVVEGGTETHTHADTFTADLGDYHCYVTVVTDPGSPNPALGADVAADLLVKTVSALRG</sequence>
<dbReference type="EMBL" id="AP027452">
    <property type="protein sequence ID" value="BDY26598.1"/>
    <property type="molecule type" value="Genomic_DNA"/>
</dbReference>